<evidence type="ECO:0000259" key="1">
    <source>
        <dbReference type="Pfam" id="PF12248"/>
    </source>
</evidence>
<feature type="domain" description="Farnesoic acid O-methyl transferase" evidence="1">
    <location>
        <begin position="103"/>
        <end position="210"/>
    </location>
</feature>
<proteinExistence type="predicted"/>
<evidence type="ECO:0000313" key="2">
    <source>
        <dbReference type="EMBL" id="VDI22222.1"/>
    </source>
</evidence>
<dbReference type="Proteomes" id="UP000596742">
    <property type="component" value="Unassembled WGS sequence"/>
</dbReference>
<dbReference type="AlphaFoldDB" id="A0A8B6DLQ2"/>
<evidence type="ECO:0000313" key="3">
    <source>
        <dbReference type="Proteomes" id="UP000596742"/>
    </source>
</evidence>
<accession>A0A8B6DLQ2</accession>
<comment type="caution">
    <text evidence="2">The sequence shown here is derived from an EMBL/GenBank/DDBJ whole genome shotgun (WGS) entry which is preliminary data.</text>
</comment>
<dbReference type="InterPro" id="IPR022041">
    <property type="entry name" value="Methyltransf_FA"/>
</dbReference>
<keyword evidence="3" id="KW-1185">Reference proteome</keyword>
<name>A0A8B6DLQ2_MYTGA</name>
<protein>
    <recommendedName>
        <fullName evidence="1">Farnesoic acid O-methyl transferase domain-containing protein</fullName>
    </recommendedName>
</protein>
<dbReference type="Pfam" id="PF12248">
    <property type="entry name" value="Methyltransf_FA"/>
    <property type="match status" value="1"/>
</dbReference>
<sequence length="213" mass="24340">MYSVKLRIPFLPAFRMTMKDMKNIQTIMNNVTDLNATISITKDCYLNFVPKENIPTKMPSLNCICIMLFKILLQINGLPLEFTVTHPDDKLLSTEGVSLSHVNFLQFEARGYRDVTLRFHDAQFVVNIGGWGNTISALYIEEHRYLYHGTLLNSEYKPFWISWNSFQVYVGVGSIQGSGVIFHEQPQCPIKVIDSTFGSHYGETVDYRVNQAG</sequence>
<organism evidence="2 3">
    <name type="scientific">Mytilus galloprovincialis</name>
    <name type="common">Mediterranean mussel</name>
    <dbReference type="NCBI Taxonomy" id="29158"/>
    <lineage>
        <taxon>Eukaryota</taxon>
        <taxon>Metazoa</taxon>
        <taxon>Spiralia</taxon>
        <taxon>Lophotrochozoa</taxon>
        <taxon>Mollusca</taxon>
        <taxon>Bivalvia</taxon>
        <taxon>Autobranchia</taxon>
        <taxon>Pteriomorphia</taxon>
        <taxon>Mytilida</taxon>
        <taxon>Mytiloidea</taxon>
        <taxon>Mytilidae</taxon>
        <taxon>Mytilinae</taxon>
        <taxon>Mytilus</taxon>
    </lineage>
</organism>
<dbReference type="EMBL" id="UYJE01003761">
    <property type="protein sequence ID" value="VDI22222.1"/>
    <property type="molecule type" value="Genomic_DNA"/>
</dbReference>
<reference evidence="2" key="1">
    <citation type="submission" date="2018-11" db="EMBL/GenBank/DDBJ databases">
        <authorList>
            <person name="Alioto T."/>
            <person name="Alioto T."/>
        </authorList>
    </citation>
    <scope>NUCLEOTIDE SEQUENCE</scope>
</reference>
<gene>
    <name evidence="2" type="ORF">MGAL_10B032272</name>
</gene>